<evidence type="ECO:0000313" key="5">
    <source>
        <dbReference type="Ensembl" id="ENSCPVP00000018787.2"/>
    </source>
</evidence>
<dbReference type="GO" id="GO:0005615">
    <property type="term" value="C:extracellular space"/>
    <property type="evidence" value="ECO:0007669"/>
    <property type="project" value="TreeGrafter"/>
</dbReference>
<dbReference type="GO" id="GO:0030141">
    <property type="term" value="C:secretory granule"/>
    <property type="evidence" value="ECO:0007669"/>
    <property type="project" value="TreeGrafter"/>
</dbReference>
<sequence>PGISVLPRERAIPAALREPAALRHEPLPLEPACGEEEEGLAEFPWNSRQEKRYGGFMSSERMRTPLVTLFRNAIAKSFSKDGQ</sequence>
<evidence type="ECO:0000313" key="6">
    <source>
        <dbReference type="Proteomes" id="UP000694382"/>
    </source>
</evidence>
<dbReference type="AlphaFoldDB" id="A0A8C3NEF9"/>
<accession>A0A8C3NEF9</accession>
<dbReference type="Pfam" id="PF08035">
    <property type="entry name" value="Op_neuropeptide"/>
    <property type="match status" value="1"/>
</dbReference>
<reference evidence="5" key="2">
    <citation type="submission" date="2025-08" db="UniProtKB">
        <authorList>
            <consortium name="Ensembl"/>
        </authorList>
    </citation>
    <scope>IDENTIFICATION</scope>
</reference>
<keyword evidence="3" id="KW-0964">Secreted</keyword>
<organism evidence="5 6">
    <name type="scientific">Geospiza parvula</name>
    <name type="common">Small tree-finch</name>
    <name type="synonym">Camarhynchus parvulus</name>
    <dbReference type="NCBI Taxonomy" id="87175"/>
    <lineage>
        <taxon>Eukaryota</taxon>
        <taxon>Metazoa</taxon>
        <taxon>Chordata</taxon>
        <taxon>Craniata</taxon>
        <taxon>Vertebrata</taxon>
        <taxon>Euteleostomi</taxon>
        <taxon>Archelosauria</taxon>
        <taxon>Archosauria</taxon>
        <taxon>Dinosauria</taxon>
        <taxon>Saurischia</taxon>
        <taxon>Theropoda</taxon>
        <taxon>Coelurosauria</taxon>
        <taxon>Aves</taxon>
        <taxon>Neognathae</taxon>
        <taxon>Neoaves</taxon>
        <taxon>Telluraves</taxon>
        <taxon>Australaves</taxon>
        <taxon>Passeriformes</taxon>
        <taxon>Thraupidae</taxon>
        <taxon>Camarhynchus</taxon>
    </lineage>
</organism>
<protein>
    <submittedName>
        <fullName evidence="5">Uncharacterized protein</fullName>
    </submittedName>
</protein>
<dbReference type="GO" id="GO:0001664">
    <property type="term" value="F:G protein-coupled receptor binding"/>
    <property type="evidence" value="ECO:0007669"/>
    <property type="project" value="TreeGrafter"/>
</dbReference>
<dbReference type="SMART" id="SM01365">
    <property type="entry name" value="Op_neuropeptide"/>
    <property type="match status" value="1"/>
</dbReference>
<dbReference type="PANTHER" id="PTHR11416">
    <property type="entry name" value="PRO-OPIOMELANOCORTIN"/>
    <property type="match status" value="1"/>
</dbReference>
<reference evidence="5" key="3">
    <citation type="submission" date="2025-09" db="UniProtKB">
        <authorList>
            <consortium name="Ensembl"/>
        </authorList>
    </citation>
    <scope>IDENTIFICATION</scope>
</reference>
<keyword evidence="4" id="KW-0257">Endorphin</keyword>
<evidence type="ECO:0000256" key="1">
    <source>
        <dbReference type="ARBA" id="ARBA00004613"/>
    </source>
</evidence>
<proteinExistence type="inferred from homology"/>
<dbReference type="Proteomes" id="UP000694382">
    <property type="component" value="Chromosome 3"/>
</dbReference>
<dbReference type="GO" id="GO:0007218">
    <property type="term" value="P:neuropeptide signaling pathway"/>
    <property type="evidence" value="ECO:0007669"/>
    <property type="project" value="UniProtKB-KW"/>
</dbReference>
<accession>A0A8U8AVM5</accession>
<keyword evidence="6" id="KW-1185">Reference proteome</keyword>
<dbReference type="InterPro" id="IPR050878">
    <property type="entry name" value="POMC-derived_peptides"/>
</dbReference>
<dbReference type="PANTHER" id="PTHR11416:SF7">
    <property type="entry name" value="PRO-OPIOMELANOCORTIN"/>
    <property type="match status" value="1"/>
</dbReference>
<dbReference type="Ensembl" id="ENSCPVT00000019627.2">
    <property type="protein sequence ID" value="ENSCPVP00000018787.2"/>
    <property type="gene ID" value="ENSCPVG00000013710.2"/>
</dbReference>
<reference evidence="5" key="1">
    <citation type="submission" date="2020-02" db="EMBL/GenBank/DDBJ databases">
        <authorList>
            <person name="Enbody D E."/>
            <person name="Pettersson E M."/>
        </authorList>
    </citation>
    <scope>NUCLEOTIDE SEQUENCE [LARGE SCALE GENOMIC DNA]</scope>
</reference>
<evidence type="ECO:0000256" key="3">
    <source>
        <dbReference type="ARBA" id="ARBA00022525"/>
    </source>
</evidence>
<dbReference type="InterPro" id="IPR013532">
    <property type="entry name" value="Opioid_neuropept"/>
</dbReference>
<evidence type="ECO:0000256" key="2">
    <source>
        <dbReference type="ARBA" id="ARBA00005832"/>
    </source>
</evidence>
<evidence type="ECO:0000256" key="4">
    <source>
        <dbReference type="ARBA" id="ARBA00023205"/>
    </source>
</evidence>
<dbReference type="GO" id="GO:2000852">
    <property type="term" value="P:regulation of corticosterone secretion"/>
    <property type="evidence" value="ECO:0007669"/>
    <property type="project" value="TreeGrafter"/>
</dbReference>
<name>A0A8C3NEF9_GEOPR</name>
<comment type="subcellular location">
    <subcellularLocation>
        <location evidence="1">Secreted</location>
    </subcellularLocation>
</comment>
<comment type="similarity">
    <text evidence="2">Belongs to the POMC family.</text>
</comment>